<name>A0A6A6XMI6_9PLEO</name>
<evidence type="ECO:0000313" key="4">
    <source>
        <dbReference type="Proteomes" id="UP000799757"/>
    </source>
</evidence>
<gene>
    <name evidence="3" type="ORF">K505DRAFT_322341</name>
</gene>
<dbReference type="Pfam" id="PF20163">
    <property type="entry name" value="DUF6536"/>
    <property type="match status" value="1"/>
</dbReference>
<evidence type="ECO:0000259" key="2">
    <source>
        <dbReference type="Pfam" id="PF20163"/>
    </source>
</evidence>
<sequence length="698" mass="76841">MNTSAYSGPIELQNLESEPLSKSYGNEDTAYNPGKRAIHNNGTKRSRFSGWRGGVLVAILIVLTVLLLNIILATIAATSWNPKDGIATAFTGDCPKAAKTTTALHLLVNILSSLLLGASNFCMQRLVSPSRKEVDKAHSQKKWLDIGMPSVRNLFAIGKGRTALWFLLALSSAPLHFLYNSVVFETIAANNVDFLVVAPEFFTDKSNWKLFRGDDAPLDSSTDNYVSRLQGLLLDGKYSDRAIFANLTESECRKQYTASFITQVGAGFGVPAPEFREQAGMSASNTLLRAESGSGALPLGDGNLKYSYCLSQVIDKRCQVQFSMTILFTVIFINAIKAALMSIVLWRLNGKDVPIVTVGDAIKSFLDRPDPWTEDCCLMSRRNADALLKTPELRSNQRYQLRNERWYGACSKRRWIFSILLYVATIAGAGSLLGVINHGKADGKSRNGFGRVSVDYLIDVSLPFAEGSIIPFVLLANLPQAVISFLYLTYNGLFTTMLANREWARYAIKRAALRVSVPDPGQRSTYFLQLPYTWSVPLIVASILLHWFVSQSIFLARLAVYKDGTQVSAFNDRLIMYKHLRSSNGQLFSGVGYSDTALLAAIVWGSALVGSCLLVAGIFTYPKGLPLGGTNSAVISAACHMRYEVDLREENVTEKPLKWGVTIQGDEDRIGHCCFSSGDVEFPRNGYLYAGQGREKDD</sequence>
<feature type="transmembrane region" description="Helical" evidence="1">
    <location>
        <begin position="415"/>
        <end position="436"/>
    </location>
</feature>
<protein>
    <recommendedName>
        <fullName evidence="2">DUF6536 domain-containing protein</fullName>
    </recommendedName>
</protein>
<feature type="transmembrane region" description="Helical" evidence="1">
    <location>
        <begin position="597"/>
        <end position="621"/>
    </location>
</feature>
<feature type="transmembrane region" description="Helical" evidence="1">
    <location>
        <begin position="532"/>
        <end position="549"/>
    </location>
</feature>
<dbReference type="AlphaFoldDB" id="A0A6A6XMI6"/>
<keyword evidence="1" id="KW-1133">Transmembrane helix</keyword>
<dbReference type="PANTHER" id="PTHR35395">
    <property type="entry name" value="DUF6536 DOMAIN-CONTAINING PROTEIN"/>
    <property type="match status" value="1"/>
</dbReference>
<feature type="transmembrane region" description="Helical" evidence="1">
    <location>
        <begin position="54"/>
        <end position="77"/>
    </location>
</feature>
<evidence type="ECO:0000256" key="1">
    <source>
        <dbReference type="SAM" id="Phobius"/>
    </source>
</evidence>
<feature type="transmembrane region" description="Helical" evidence="1">
    <location>
        <begin position="326"/>
        <end position="346"/>
    </location>
</feature>
<keyword evidence="4" id="KW-1185">Reference proteome</keyword>
<feature type="transmembrane region" description="Helical" evidence="1">
    <location>
        <begin position="103"/>
        <end position="123"/>
    </location>
</feature>
<organism evidence="3 4">
    <name type="scientific">Melanomma pulvis-pyrius CBS 109.77</name>
    <dbReference type="NCBI Taxonomy" id="1314802"/>
    <lineage>
        <taxon>Eukaryota</taxon>
        <taxon>Fungi</taxon>
        <taxon>Dikarya</taxon>
        <taxon>Ascomycota</taxon>
        <taxon>Pezizomycotina</taxon>
        <taxon>Dothideomycetes</taxon>
        <taxon>Pleosporomycetidae</taxon>
        <taxon>Pleosporales</taxon>
        <taxon>Melanommataceae</taxon>
        <taxon>Melanomma</taxon>
    </lineage>
</organism>
<feature type="domain" description="DUF6536" evidence="2">
    <location>
        <begin position="51"/>
        <end position="202"/>
    </location>
</feature>
<proteinExistence type="predicted"/>
<keyword evidence="1" id="KW-0812">Transmembrane</keyword>
<keyword evidence="1" id="KW-0472">Membrane</keyword>
<accession>A0A6A6XMI6</accession>
<dbReference type="EMBL" id="MU001799">
    <property type="protein sequence ID" value="KAF2797730.1"/>
    <property type="molecule type" value="Genomic_DNA"/>
</dbReference>
<reference evidence="3" key="1">
    <citation type="journal article" date="2020" name="Stud. Mycol.">
        <title>101 Dothideomycetes genomes: a test case for predicting lifestyles and emergence of pathogens.</title>
        <authorList>
            <person name="Haridas S."/>
            <person name="Albert R."/>
            <person name="Binder M."/>
            <person name="Bloem J."/>
            <person name="Labutti K."/>
            <person name="Salamov A."/>
            <person name="Andreopoulos B."/>
            <person name="Baker S."/>
            <person name="Barry K."/>
            <person name="Bills G."/>
            <person name="Bluhm B."/>
            <person name="Cannon C."/>
            <person name="Castanera R."/>
            <person name="Culley D."/>
            <person name="Daum C."/>
            <person name="Ezra D."/>
            <person name="Gonzalez J."/>
            <person name="Henrissat B."/>
            <person name="Kuo A."/>
            <person name="Liang C."/>
            <person name="Lipzen A."/>
            <person name="Lutzoni F."/>
            <person name="Magnuson J."/>
            <person name="Mondo S."/>
            <person name="Nolan M."/>
            <person name="Ohm R."/>
            <person name="Pangilinan J."/>
            <person name="Park H.-J."/>
            <person name="Ramirez L."/>
            <person name="Alfaro M."/>
            <person name="Sun H."/>
            <person name="Tritt A."/>
            <person name="Yoshinaga Y."/>
            <person name="Zwiers L.-H."/>
            <person name="Turgeon B."/>
            <person name="Goodwin S."/>
            <person name="Spatafora J."/>
            <person name="Crous P."/>
            <person name="Grigoriev I."/>
        </authorList>
    </citation>
    <scope>NUCLEOTIDE SEQUENCE</scope>
    <source>
        <strain evidence="3">CBS 109.77</strain>
    </source>
</reference>
<dbReference type="InterPro" id="IPR046623">
    <property type="entry name" value="DUF6536"/>
</dbReference>
<dbReference type="OrthoDB" id="5429634at2759"/>
<dbReference type="PANTHER" id="PTHR35395:SF1">
    <property type="entry name" value="DUF6536 DOMAIN-CONTAINING PROTEIN"/>
    <property type="match status" value="1"/>
</dbReference>
<dbReference type="Proteomes" id="UP000799757">
    <property type="component" value="Unassembled WGS sequence"/>
</dbReference>
<evidence type="ECO:0000313" key="3">
    <source>
        <dbReference type="EMBL" id="KAF2797730.1"/>
    </source>
</evidence>